<evidence type="ECO:0000259" key="1">
    <source>
        <dbReference type="PROSITE" id="PS50995"/>
    </source>
</evidence>
<gene>
    <name evidence="2" type="ORF">R2601_06228</name>
</gene>
<dbReference type="STRING" id="314265.R2601_06228"/>
<sequence length="161" mass="18072">MPADDRQSETTSFDLEQFLPFILNQAAEATGRAFQPAYREGHGLSRTEWRVLAITGRYERLTARDICAIAHEEKSRVSRAVAALERQGLIRREADSRDRRSDTLMLTSDGSALYARIGRSAIAFDRVLREALTPEAEAALRQLLERITRIAEDMPEGPGRG</sequence>
<reference evidence="2 3" key="1">
    <citation type="journal article" date="2010" name="J. Bacteriol.">
        <title>Genome sequences of Pelagibaca bermudensis HTCC2601T and Maritimibacter alkaliphilus HTCC2654T, the type strains of two marine Roseobacter genera.</title>
        <authorList>
            <person name="Thrash J.C."/>
            <person name="Cho J.C."/>
            <person name="Ferriera S."/>
            <person name="Johnson J."/>
            <person name="Vergin K.L."/>
            <person name="Giovannoni S.J."/>
        </authorList>
    </citation>
    <scope>NUCLEOTIDE SEQUENCE [LARGE SCALE GENOMIC DNA]</scope>
    <source>
        <strain evidence="3">DSM 26914 / JCM 13377 / KCTC 12554 / HTCC2601</strain>
    </source>
</reference>
<dbReference type="InterPro" id="IPR000835">
    <property type="entry name" value="HTH_MarR-typ"/>
</dbReference>
<organism evidence="2 3">
    <name type="scientific">Salipiger bermudensis (strain DSM 26914 / JCM 13377 / KCTC 12554 / HTCC2601)</name>
    <name type="common">Pelagibaca bermudensis</name>
    <dbReference type="NCBI Taxonomy" id="314265"/>
    <lineage>
        <taxon>Bacteria</taxon>
        <taxon>Pseudomonadati</taxon>
        <taxon>Pseudomonadota</taxon>
        <taxon>Alphaproteobacteria</taxon>
        <taxon>Rhodobacterales</taxon>
        <taxon>Roseobacteraceae</taxon>
        <taxon>Salipiger</taxon>
    </lineage>
</organism>
<dbReference type="InterPro" id="IPR036390">
    <property type="entry name" value="WH_DNA-bd_sf"/>
</dbReference>
<dbReference type="InterPro" id="IPR039422">
    <property type="entry name" value="MarR/SlyA-like"/>
</dbReference>
<dbReference type="SUPFAM" id="SSF46785">
    <property type="entry name" value="Winged helix' DNA-binding domain"/>
    <property type="match status" value="1"/>
</dbReference>
<feature type="domain" description="HTH marR-type" evidence="1">
    <location>
        <begin position="16"/>
        <end position="149"/>
    </location>
</feature>
<evidence type="ECO:0000313" key="2">
    <source>
        <dbReference type="EMBL" id="EAU44565.1"/>
    </source>
</evidence>
<accession>Q0FK40</accession>
<dbReference type="PANTHER" id="PTHR33164">
    <property type="entry name" value="TRANSCRIPTIONAL REGULATOR, MARR FAMILY"/>
    <property type="match status" value="1"/>
</dbReference>
<evidence type="ECO:0000313" key="3">
    <source>
        <dbReference type="Proteomes" id="UP000006230"/>
    </source>
</evidence>
<dbReference type="Pfam" id="PF12802">
    <property type="entry name" value="MarR_2"/>
    <property type="match status" value="1"/>
</dbReference>
<dbReference type="Proteomes" id="UP000006230">
    <property type="component" value="Unassembled WGS sequence"/>
</dbReference>
<name>Q0FK40_SALBH</name>
<dbReference type="GO" id="GO:0003700">
    <property type="term" value="F:DNA-binding transcription factor activity"/>
    <property type="evidence" value="ECO:0007669"/>
    <property type="project" value="InterPro"/>
</dbReference>
<dbReference type="InterPro" id="IPR036388">
    <property type="entry name" value="WH-like_DNA-bd_sf"/>
</dbReference>
<dbReference type="PROSITE" id="PS50995">
    <property type="entry name" value="HTH_MARR_2"/>
    <property type="match status" value="1"/>
</dbReference>
<dbReference type="eggNOG" id="COG1846">
    <property type="taxonomic scope" value="Bacteria"/>
</dbReference>
<dbReference type="Gene3D" id="1.10.10.10">
    <property type="entry name" value="Winged helix-like DNA-binding domain superfamily/Winged helix DNA-binding domain"/>
    <property type="match status" value="1"/>
</dbReference>
<protein>
    <submittedName>
        <fullName evidence="2">Transcriptional regulator, MarR family protein</fullName>
    </submittedName>
</protein>
<dbReference type="GO" id="GO:0006950">
    <property type="term" value="P:response to stress"/>
    <property type="evidence" value="ECO:0007669"/>
    <property type="project" value="TreeGrafter"/>
</dbReference>
<keyword evidence="3" id="KW-1185">Reference proteome</keyword>
<dbReference type="EMBL" id="AATQ01000043">
    <property type="protein sequence ID" value="EAU44565.1"/>
    <property type="molecule type" value="Genomic_DNA"/>
</dbReference>
<dbReference type="PANTHER" id="PTHR33164:SF57">
    <property type="entry name" value="MARR-FAMILY TRANSCRIPTIONAL REGULATOR"/>
    <property type="match status" value="1"/>
</dbReference>
<dbReference type="SMART" id="SM00347">
    <property type="entry name" value="HTH_MARR"/>
    <property type="match status" value="1"/>
</dbReference>
<proteinExistence type="predicted"/>
<dbReference type="RefSeq" id="WP_007803091.1">
    <property type="nucleotide sequence ID" value="NZ_DS022277.1"/>
</dbReference>
<dbReference type="AlphaFoldDB" id="Q0FK40"/>
<dbReference type="PRINTS" id="PR00598">
    <property type="entry name" value="HTHMARR"/>
</dbReference>
<comment type="caution">
    <text evidence="2">The sequence shown here is derived from an EMBL/GenBank/DDBJ whole genome shotgun (WGS) entry which is preliminary data.</text>
</comment>
<dbReference type="HOGENOM" id="CLU_083287_8_0_5"/>